<evidence type="ECO:0000313" key="1">
    <source>
        <dbReference type="EMBL" id="KAA1081258.1"/>
    </source>
</evidence>
<reference evidence="1 2" key="1">
    <citation type="submission" date="2019-05" db="EMBL/GenBank/DDBJ databases">
        <title>Emergence of the Ug99 lineage of the wheat stem rust pathogen through somatic hybridization.</title>
        <authorList>
            <person name="Li F."/>
            <person name="Upadhyaya N.M."/>
            <person name="Sperschneider J."/>
            <person name="Matny O."/>
            <person name="Nguyen-Phuc H."/>
            <person name="Mago R."/>
            <person name="Raley C."/>
            <person name="Miller M.E."/>
            <person name="Silverstein K.A.T."/>
            <person name="Henningsen E."/>
            <person name="Hirsch C.D."/>
            <person name="Visser B."/>
            <person name="Pretorius Z.A."/>
            <person name="Steffenson B.J."/>
            <person name="Schwessinger B."/>
            <person name="Dodds P.N."/>
            <person name="Figueroa M."/>
        </authorList>
    </citation>
    <scope>NUCLEOTIDE SEQUENCE [LARGE SCALE GENOMIC DNA]</scope>
    <source>
        <strain evidence="1">21-0</strain>
    </source>
</reference>
<evidence type="ECO:0000313" key="2">
    <source>
        <dbReference type="Proteomes" id="UP000324748"/>
    </source>
</evidence>
<protein>
    <submittedName>
        <fullName evidence="1">Uncharacterized protein</fullName>
    </submittedName>
</protein>
<dbReference type="EMBL" id="VSWC01000131">
    <property type="protein sequence ID" value="KAA1081258.1"/>
    <property type="molecule type" value="Genomic_DNA"/>
</dbReference>
<name>A0A5B0MZ66_PUCGR</name>
<comment type="caution">
    <text evidence="1">The sequence shown here is derived from an EMBL/GenBank/DDBJ whole genome shotgun (WGS) entry which is preliminary data.</text>
</comment>
<dbReference type="Proteomes" id="UP000324748">
    <property type="component" value="Unassembled WGS sequence"/>
</dbReference>
<accession>A0A5B0MZ66</accession>
<proteinExistence type="predicted"/>
<gene>
    <name evidence="1" type="ORF">PGT21_032345</name>
</gene>
<organism evidence="1 2">
    <name type="scientific">Puccinia graminis f. sp. tritici</name>
    <dbReference type="NCBI Taxonomy" id="56615"/>
    <lineage>
        <taxon>Eukaryota</taxon>
        <taxon>Fungi</taxon>
        <taxon>Dikarya</taxon>
        <taxon>Basidiomycota</taxon>
        <taxon>Pucciniomycotina</taxon>
        <taxon>Pucciniomycetes</taxon>
        <taxon>Pucciniales</taxon>
        <taxon>Pucciniaceae</taxon>
        <taxon>Puccinia</taxon>
    </lineage>
</organism>
<dbReference type="AlphaFoldDB" id="A0A5B0MZ66"/>
<keyword evidence="2" id="KW-1185">Reference proteome</keyword>
<sequence length="86" mass="9762">MFLRTRGVRGSNGSLIRRHQNNLAARPPESEMLKETHVKISNRTAIRGNCRWVISGSIFFLPEEIRKLSGVHFGVTNVEIWLANCS</sequence>